<proteinExistence type="predicted"/>
<dbReference type="OrthoDB" id="10259681at2759"/>
<comment type="subcellular location">
    <subcellularLocation>
        <location evidence="1">Membrane</location>
        <topology evidence="1">Multi-pass membrane protein</topology>
    </subcellularLocation>
</comment>
<evidence type="ECO:0000256" key="1">
    <source>
        <dbReference type="ARBA" id="ARBA00004141"/>
    </source>
</evidence>
<evidence type="ECO:0000256" key="4">
    <source>
        <dbReference type="ARBA" id="ARBA00022679"/>
    </source>
</evidence>
<dbReference type="GO" id="GO:0016020">
    <property type="term" value="C:membrane"/>
    <property type="evidence" value="ECO:0007669"/>
    <property type="project" value="UniProtKB-SubCell"/>
</dbReference>
<dbReference type="Pfam" id="PF01151">
    <property type="entry name" value="ELO"/>
    <property type="match status" value="1"/>
</dbReference>
<keyword evidence="5 11" id="KW-0812">Transmembrane</keyword>
<organism evidence="14">
    <name type="scientific">Gongylonema pulchrum</name>
    <dbReference type="NCBI Taxonomy" id="637853"/>
    <lineage>
        <taxon>Eukaryota</taxon>
        <taxon>Metazoa</taxon>
        <taxon>Ecdysozoa</taxon>
        <taxon>Nematoda</taxon>
        <taxon>Chromadorea</taxon>
        <taxon>Rhabditida</taxon>
        <taxon>Spirurina</taxon>
        <taxon>Spiruromorpha</taxon>
        <taxon>Spiruroidea</taxon>
        <taxon>Gongylonematidae</taxon>
        <taxon>Gongylonema</taxon>
    </lineage>
</organism>
<sequence length="82" mass="9417">MRSFRAVSMTLTTIQTAQMFAGVAISVYVLKIKTDNILPCQQSMKNLMLGVVLYVTFAILFVHYFVKHYLSPSESRRKLKNQ</sequence>
<keyword evidence="9 11" id="KW-0472">Membrane</keyword>
<accession>A0A183DB97</accession>
<dbReference type="InterPro" id="IPR002076">
    <property type="entry name" value="ELO_fam"/>
</dbReference>
<evidence type="ECO:0000313" key="12">
    <source>
        <dbReference type="EMBL" id="VDK52972.1"/>
    </source>
</evidence>
<keyword evidence="10" id="KW-0275">Fatty acid biosynthesis</keyword>
<feature type="transmembrane region" description="Helical" evidence="11">
    <location>
        <begin position="46"/>
        <end position="66"/>
    </location>
</feature>
<name>A0A183DB97_9BILA</name>
<reference evidence="12 13" key="2">
    <citation type="submission" date="2018-11" db="EMBL/GenBank/DDBJ databases">
        <authorList>
            <consortium name="Pathogen Informatics"/>
        </authorList>
    </citation>
    <scope>NUCLEOTIDE SEQUENCE [LARGE SCALE GENOMIC DNA]</scope>
</reference>
<dbReference type="EMBL" id="UYRT01013378">
    <property type="protein sequence ID" value="VDK52972.1"/>
    <property type="molecule type" value="Genomic_DNA"/>
</dbReference>
<evidence type="ECO:0000256" key="7">
    <source>
        <dbReference type="ARBA" id="ARBA00022989"/>
    </source>
</evidence>
<keyword evidence="8" id="KW-0443">Lipid metabolism</keyword>
<keyword evidence="3" id="KW-0444">Lipid biosynthesis</keyword>
<dbReference type="WBParaSite" id="GPUH_0000599601-mRNA-1">
    <property type="protein sequence ID" value="GPUH_0000599601-mRNA-1"/>
    <property type="gene ID" value="GPUH_0000599601"/>
</dbReference>
<evidence type="ECO:0000256" key="6">
    <source>
        <dbReference type="ARBA" id="ARBA00022832"/>
    </source>
</evidence>
<comment type="pathway">
    <text evidence="2">Lipid metabolism; fatty acid biosynthesis.</text>
</comment>
<evidence type="ECO:0000256" key="9">
    <source>
        <dbReference type="ARBA" id="ARBA00023136"/>
    </source>
</evidence>
<evidence type="ECO:0000313" key="13">
    <source>
        <dbReference type="Proteomes" id="UP000271098"/>
    </source>
</evidence>
<keyword evidence="7 11" id="KW-1133">Transmembrane helix</keyword>
<reference evidence="14" key="1">
    <citation type="submission" date="2016-06" db="UniProtKB">
        <authorList>
            <consortium name="WormBaseParasite"/>
        </authorList>
    </citation>
    <scope>IDENTIFICATION</scope>
</reference>
<evidence type="ECO:0000256" key="5">
    <source>
        <dbReference type="ARBA" id="ARBA00022692"/>
    </source>
</evidence>
<evidence type="ECO:0000313" key="14">
    <source>
        <dbReference type="WBParaSite" id="GPUH_0000599601-mRNA-1"/>
    </source>
</evidence>
<keyword evidence="6" id="KW-0276">Fatty acid metabolism</keyword>
<evidence type="ECO:0000256" key="11">
    <source>
        <dbReference type="SAM" id="Phobius"/>
    </source>
</evidence>
<dbReference type="GO" id="GO:0009922">
    <property type="term" value="F:fatty acid elongase activity"/>
    <property type="evidence" value="ECO:0007669"/>
    <property type="project" value="InterPro"/>
</dbReference>
<evidence type="ECO:0000256" key="10">
    <source>
        <dbReference type="ARBA" id="ARBA00023160"/>
    </source>
</evidence>
<dbReference type="AlphaFoldDB" id="A0A183DB97"/>
<dbReference type="Proteomes" id="UP000271098">
    <property type="component" value="Unassembled WGS sequence"/>
</dbReference>
<protein>
    <submittedName>
        <fullName evidence="14">Elongation of very long chain fatty acids protein</fullName>
    </submittedName>
</protein>
<evidence type="ECO:0000256" key="2">
    <source>
        <dbReference type="ARBA" id="ARBA00005194"/>
    </source>
</evidence>
<gene>
    <name evidence="12" type="ORF">GPUH_LOCUS5988</name>
</gene>
<feature type="transmembrane region" description="Helical" evidence="11">
    <location>
        <begin position="6"/>
        <end position="30"/>
    </location>
</feature>
<keyword evidence="13" id="KW-1185">Reference proteome</keyword>
<keyword evidence="4" id="KW-0808">Transferase</keyword>
<dbReference type="UniPathway" id="UPA00094"/>
<evidence type="ECO:0000256" key="3">
    <source>
        <dbReference type="ARBA" id="ARBA00022516"/>
    </source>
</evidence>
<dbReference type="GO" id="GO:0006633">
    <property type="term" value="P:fatty acid biosynthetic process"/>
    <property type="evidence" value="ECO:0007669"/>
    <property type="project" value="UniProtKB-UniPathway"/>
</dbReference>
<evidence type="ECO:0000256" key="8">
    <source>
        <dbReference type="ARBA" id="ARBA00023098"/>
    </source>
</evidence>